<evidence type="ECO:0000256" key="7">
    <source>
        <dbReference type="HAMAP-Rule" id="MF_00028"/>
    </source>
</evidence>
<evidence type="ECO:0000256" key="4">
    <source>
        <dbReference type="ARBA" id="ARBA00022573"/>
    </source>
</evidence>
<dbReference type="UniPathway" id="UPA00148"/>
<dbReference type="KEGG" id="mear:Mpt1_c06680"/>
<dbReference type="PANTHER" id="PTHR21343:SF1">
    <property type="entry name" value="COBYRIC ACID SYNTHASE"/>
    <property type="match status" value="1"/>
</dbReference>
<dbReference type="InterPro" id="IPR002586">
    <property type="entry name" value="CobQ/CobB/MinD/ParA_Nub-bd_dom"/>
</dbReference>
<dbReference type="InterPro" id="IPR027417">
    <property type="entry name" value="P-loop_NTPase"/>
</dbReference>
<dbReference type="RefSeq" id="WP_048112124.1">
    <property type="nucleotide sequence ID" value="NZ_CP010070.1"/>
</dbReference>
<dbReference type="NCBIfam" id="NF001989">
    <property type="entry name" value="PRK00784.1"/>
    <property type="match status" value="1"/>
</dbReference>
<dbReference type="InterPro" id="IPR004459">
    <property type="entry name" value="CobQ_synth"/>
</dbReference>
<keyword evidence="5 7" id="KW-0315">Glutamine amidotransferase</keyword>
<protein>
    <recommendedName>
        <fullName evidence="3 7">Probable cobyric acid synthase</fullName>
    </recommendedName>
</protein>
<dbReference type="GO" id="GO:0003824">
    <property type="term" value="F:catalytic activity"/>
    <property type="evidence" value="ECO:0007669"/>
    <property type="project" value="InterPro"/>
</dbReference>
<sequence>MKKVIFLGTSSGAGKTTVTALYCRYLKREGISVAPFKASNLALNSFVTKNGNEIGTGQAFQAWVSGIEPTSEMNPVLLKPCGNGIMQLVVNGRIQGSISDKEPMDRKAVMKSACEAFDRLSEKYDAVVCEGSGSPAELNLMERDIANIGMMRERNIPAILIGDIERGGVFAALYGTWLLMPEDVRPLLKGFIINRFRGDPTILDSAIQKIKELTGMEFIGTIPYVDLKFPEEDSLSNSGGRLEGPNLVDAFIANADSLLETSEEYGLDLKKIDDISSA</sequence>
<dbReference type="HOGENOM" id="CLU_019250_0_0_2"/>
<dbReference type="Pfam" id="PF01656">
    <property type="entry name" value="CbiA"/>
    <property type="match status" value="1"/>
</dbReference>
<dbReference type="EMBL" id="CP010070">
    <property type="protein sequence ID" value="AIZ56553.1"/>
    <property type="molecule type" value="Genomic_DNA"/>
</dbReference>
<name>A0A0A7LC23_9ARCH</name>
<dbReference type="GO" id="GO:0009236">
    <property type="term" value="P:cobalamin biosynthetic process"/>
    <property type="evidence" value="ECO:0007669"/>
    <property type="project" value="UniProtKB-UniRule"/>
</dbReference>
<dbReference type="STRING" id="1577791.Mpt1_c06680"/>
<dbReference type="AlphaFoldDB" id="A0A0A7LC23"/>
<keyword evidence="10" id="KW-1185">Reference proteome</keyword>
<dbReference type="Gene3D" id="3.40.50.300">
    <property type="entry name" value="P-loop containing nucleotide triphosphate hydrolases"/>
    <property type="match status" value="1"/>
</dbReference>
<gene>
    <name evidence="9" type="primary">cobQ2</name>
    <name evidence="7" type="synonym">cobQ</name>
    <name evidence="9" type="ORF">Mpt1_c06680</name>
</gene>
<comment type="caution">
    <text evidence="7">Lacks conserved residue(s) required for the propagation of feature annotation.</text>
</comment>
<organism evidence="9 10">
    <name type="scientific">Candidatus Methanoplasma termitum</name>
    <dbReference type="NCBI Taxonomy" id="1577791"/>
    <lineage>
        <taxon>Archaea</taxon>
        <taxon>Methanobacteriati</taxon>
        <taxon>Thermoplasmatota</taxon>
        <taxon>Thermoplasmata</taxon>
        <taxon>Methanomassiliicoccales</taxon>
        <taxon>Methanomassiliicoccaceae</taxon>
        <taxon>Candidatus Methanoplasma</taxon>
    </lineage>
</organism>
<dbReference type="PANTHER" id="PTHR21343">
    <property type="entry name" value="DETHIOBIOTIN SYNTHETASE"/>
    <property type="match status" value="1"/>
</dbReference>
<dbReference type="SUPFAM" id="SSF52540">
    <property type="entry name" value="P-loop containing nucleoside triphosphate hydrolases"/>
    <property type="match status" value="1"/>
</dbReference>
<comment type="function">
    <text evidence="6 7">Catalyzes amidations at positions B, D, E, and G on adenosylcobyrinic A,C-diamide. NH(2) groups are provided by glutamine, and one molecule of ATP is hydrogenolyzed for each amidation.</text>
</comment>
<evidence type="ECO:0000259" key="8">
    <source>
        <dbReference type="Pfam" id="PF01656"/>
    </source>
</evidence>
<evidence type="ECO:0000256" key="6">
    <source>
        <dbReference type="ARBA" id="ARBA00025166"/>
    </source>
</evidence>
<evidence type="ECO:0000256" key="3">
    <source>
        <dbReference type="ARBA" id="ARBA00014921"/>
    </source>
</evidence>
<dbReference type="GeneID" id="24818334"/>
<dbReference type="GO" id="GO:0015420">
    <property type="term" value="F:ABC-type vitamin B12 transporter activity"/>
    <property type="evidence" value="ECO:0007669"/>
    <property type="project" value="UniProtKB-UniRule"/>
</dbReference>
<comment type="similarity">
    <text evidence="2 7">Belongs to the CobB/CobQ family. CobQ subfamily.</text>
</comment>
<accession>A0A0A7LC23</accession>
<evidence type="ECO:0000313" key="9">
    <source>
        <dbReference type="EMBL" id="AIZ56553.1"/>
    </source>
</evidence>
<feature type="domain" description="CobQ/CobB/MinD/ParA nucleotide binding" evidence="8">
    <location>
        <begin position="5"/>
        <end position="226"/>
    </location>
</feature>
<reference evidence="9 10" key="1">
    <citation type="journal article" date="2014" name="Appl. Environ. Microbiol.">
        <title>Comparative Genome Analysis of 'Candidatus Methanoplasma termitum' Indicates a New Mode of Energy Metabolism in the Seventh Order of Methanogens.</title>
        <authorList>
            <person name="Lang K."/>
            <person name="Schuldes J."/>
            <person name="Klingl A."/>
            <person name="Poehlein A."/>
            <person name="Daniel R."/>
            <person name="Brune A."/>
        </authorList>
    </citation>
    <scope>NUCLEOTIDE SEQUENCE [LARGE SCALE GENOMIC DNA]</scope>
    <source>
        <strain evidence="10">Mpt1</strain>
    </source>
</reference>
<evidence type="ECO:0000256" key="5">
    <source>
        <dbReference type="ARBA" id="ARBA00022962"/>
    </source>
</evidence>
<keyword evidence="4 7" id="KW-0169">Cobalamin biosynthesis</keyword>
<evidence type="ECO:0000313" key="10">
    <source>
        <dbReference type="Proteomes" id="UP000030787"/>
    </source>
</evidence>
<comment type="pathway">
    <text evidence="1 7">Cofactor biosynthesis; adenosylcobalamin biosynthesis.</text>
</comment>
<proteinExistence type="inferred from homology"/>
<dbReference type="HAMAP" id="MF_00028">
    <property type="entry name" value="CobQ"/>
    <property type="match status" value="1"/>
</dbReference>
<dbReference type="OrthoDB" id="53136at2157"/>
<evidence type="ECO:0000256" key="2">
    <source>
        <dbReference type="ARBA" id="ARBA00006205"/>
    </source>
</evidence>
<dbReference type="Proteomes" id="UP000030787">
    <property type="component" value="Chromosome"/>
</dbReference>
<evidence type="ECO:0000256" key="1">
    <source>
        <dbReference type="ARBA" id="ARBA00004953"/>
    </source>
</evidence>